<feature type="domain" description="NYN" evidence="1">
    <location>
        <begin position="14"/>
        <end position="138"/>
    </location>
</feature>
<evidence type="ECO:0000313" key="2">
    <source>
        <dbReference type="EMBL" id="RWR33747.1"/>
    </source>
</evidence>
<comment type="caution">
    <text evidence="2">The sequence shown here is derived from an EMBL/GenBank/DDBJ whole genome shotgun (WGS) entry which is preliminary data.</text>
</comment>
<dbReference type="PANTHER" id="PTHR35811">
    <property type="entry name" value="SLR1870 PROTEIN"/>
    <property type="match status" value="1"/>
</dbReference>
<proteinExistence type="predicted"/>
<accession>A0A443KM34</accession>
<dbReference type="CDD" id="cd11297">
    <property type="entry name" value="PIN_LabA-like_N_1"/>
    <property type="match status" value="1"/>
</dbReference>
<dbReference type="Pfam" id="PF01936">
    <property type="entry name" value="NYN"/>
    <property type="match status" value="1"/>
</dbReference>
<gene>
    <name evidence="2" type="ORF">D2T29_05645</name>
</gene>
<name>A0A443KM34_9RHOB</name>
<reference evidence="2 3" key="2">
    <citation type="submission" date="2019-01" db="EMBL/GenBank/DDBJ databases">
        <authorList>
            <person name="Li Y."/>
        </authorList>
    </citation>
    <scope>NUCLEOTIDE SEQUENCE [LARGE SCALE GENOMIC DNA]</scope>
    <source>
        <strain evidence="2 3">07D10-4-3</strain>
    </source>
</reference>
<dbReference type="Proteomes" id="UP000284451">
    <property type="component" value="Unassembled WGS sequence"/>
</dbReference>
<evidence type="ECO:0000259" key="1">
    <source>
        <dbReference type="Pfam" id="PF01936"/>
    </source>
</evidence>
<evidence type="ECO:0000313" key="3">
    <source>
        <dbReference type="Proteomes" id="UP000284451"/>
    </source>
</evidence>
<sequence length="246" mass="26743">MPKTTGQSMTEPTFALLIDGDNIRASLYPDIRRATAEIGQMTTRRVYGNATSAAMENGWPNVTQLRFIHSGTGKNATDLLICVDAMDLVLRGVVDGIILVTADGDFSHLAHYLRERRTPLHCIGTAQISPRLSEVATSCTIVPLPIPVKAEIPPAPILAAGISGASKPPKVVDDKALCKTLRRLLQEKKGGTLPMLHLHQHMGEALPGVDLTRSKNGKTWRQWLATQKDSFAIHGEGQNRYVRAAP</sequence>
<reference evidence="2 3" key="1">
    <citation type="submission" date="2019-01" db="EMBL/GenBank/DDBJ databases">
        <title>Sinorhodobacter populi sp. nov. isolated from the symptomatic bark tissue of Populus euramericana canker.</title>
        <authorList>
            <person name="Xu G."/>
        </authorList>
    </citation>
    <scope>NUCLEOTIDE SEQUENCE [LARGE SCALE GENOMIC DNA]</scope>
    <source>
        <strain evidence="2 3">07D10-4-3</strain>
    </source>
</reference>
<dbReference type="AlphaFoldDB" id="A0A443KM34"/>
<dbReference type="PANTHER" id="PTHR35811:SF1">
    <property type="entry name" value="HTH OST-TYPE DOMAIN-CONTAINING PROTEIN"/>
    <property type="match status" value="1"/>
</dbReference>
<organism evidence="2 3">
    <name type="scientific">Paenirhodobacter populi</name>
    <dbReference type="NCBI Taxonomy" id="2306993"/>
    <lineage>
        <taxon>Bacteria</taxon>
        <taxon>Pseudomonadati</taxon>
        <taxon>Pseudomonadota</taxon>
        <taxon>Alphaproteobacteria</taxon>
        <taxon>Rhodobacterales</taxon>
        <taxon>Rhodobacter group</taxon>
        <taxon>Paenirhodobacter</taxon>
    </lineage>
</organism>
<dbReference type="Gene3D" id="3.40.50.1010">
    <property type="entry name" value="5'-nuclease"/>
    <property type="match status" value="1"/>
</dbReference>
<dbReference type="EMBL" id="SAUY01000004">
    <property type="protein sequence ID" value="RWR33747.1"/>
    <property type="molecule type" value="Genomic_DNA"/>
</dbReference>
<protein>
    <submittedName>
        <fullName evidence="2">NYN domain-containing protein</fullName>
    </submittedName>
</protein>
<dbReference type="GO" id="GO:0004540">
    <property type="term" value="F:RNA nuclease activity"/>
    <property type="evidence" value="ECO:0007669"/>
    <property type="project" value="InterPro"/>
</dbReference>
<dbReference type="InterPro" id="IPR021139">
    <property type="entry name" value="NYN"/>
</dbReference>